<protein>
    <recommendedName>
        <fullName evidence="4">Tripartite tricarboxylate transporter substrate binding protein</fullName>
    </recommendedName>
</protein>
<keyword evidence="2" id="KW-0732">Signal</keyword>
<sequence length="334" mass="34715">MNHKQMTRRGCLTAGAAASLATLGAAAFPPLAFAQAYPSRPVRLAVGFAPGAGPDVLTRVLGQRLGETIGQPVVIENRAGAGGQIAAQFVAKSPADGYTLLIADVSAISIAPAAFSRLAYDPVRELVPVSEVVRTDFILVVPNNSPARTVADFVKMARAEKDKVNFGTFGAGTPGHFGAEMFAEQGGFKVEPVHFRATGDAVTAIIAGDVQAAFVSTALAMAQVKGEKMRALATTAPQRLPLLPAVPTFTESGFPKADFSAWFVLFAPAGTPQAVLDKLNAQAVAAVQAPEVRRRLEEAGFSIAGTSAADARQMIAAEAVRWQKVVAATGFKGD</sequence>
<dbReference type="AlphaFoldDB" id="A0A679JSB5"/>
<comment type="similarity">
    <text evidence="1">Belongs to the UPF0065 (bug) family.</text>
</comment>
<dbReference type="EMBL" id="LR743508">
    <property type="protein sequence ID" value="CAA2109143.1"/>
    <property type="molecule type" value="Genomic_DNA"/>
</dbReference>
<feature type="signal peptide" evidence="2">
    <location>
        <begin position="1"/>
        <end position="34"/>
    </location>
</feature>
<dbReference type="Gene3D" id="3.40.190.150">
    <property type="entry name" value="Bordetella uptake gene, domain 1"/>
    <property type="match status" value="1"/>
</dbReference>
<reference evidence="3" key="1">
    <citation type="submission" date="2019-12" db="EMBL/GenBank/DDBJ databases">
        <authorList>
            <person name="Cremers G."/>
        </authorList>
    </citation>
    <scope>NUCLEOTIDE SEQUENCE</scope>
    <source>
        <strain evidence="3">Vvax</strain>
    </source>
</reference>
<gene>
    <name evidence="3" type="ORF">VVAX_05414</name>
</gene>
<dbReference type="PIRSF" id="PIRSF017082">
    <property type="entry name" value="YflP"/>
    <property type="match status" value="1"/>
</dbReference>
<dbReference type="Pfam" id="PF03401">
    <property type="entry name" value="TctC"/>
    <property type="match status" value="1"/>
</dbReference>
<proteinExistence type="inferred from homology"/>
<dbReference type="PANTHER" id="PTHR42928">
    <property type="entry name" value="TRICARBOXYLATE-BINDING PROTEIN"/>
    <property type="match status" value="1"/>
</dbReference>
<dbReference type="Gene3D" id="3.40.190.10">
    <property type="entry name" value="Periplasmic binding protein-like II"/>
    <property type="match status" value="1"/>
</dbReference>
<evidence type="ECO:0008006" key="4">
    <source>
        <dbReference type="Google" id="ProtNLM"/>
    </source>
</evidence>
<name>A0A679JSB5_VARPD</name>
<organism evidence="3">
    <name type="scientific">Variovorax paradoxus</name>
    <dbReference type="NCBI Taxonomy" id="34073"/>
    <lineage>
        <taxon>Bacteria</taxon>
        <taxon>Pseudomonadati</taxon>
        <taxon>Pseudomonadota</taxon>
        <taxon>Betaproteobacteria</taxon>
        <taxon>Burkholderiales</taxon>
        <taxon>Comamonadaceae</taxon>
        <taxon>Variovorax</taxon>
    </lineage>
</organism>
<dbReference type="SUPFAM" id="SSF53850">
    <property type="entry name" value="Periplasmic binding protein-like II"/>
    <property type="match status" value="1"/>
</dbReference>
<dbReference type="RefSeq" id="WP_339093090.1">
    <property type="nucleotide sequence ID" value="NZ_LR743508.1"/>
</dbReference>
<dbReference type="InterPro" id="IPR005064">
    <property type="entry name" value="BUG"/>
</dbReference>
<feature type="chain" id="PRO_5025440626" description="Tripartite tricarboxylate transporter substrate binding protein" evidence="2">
    <location>
        <begin position="35"/>
        <end position="334"/>
    </location>
</feature>
<dbReference type="InterPro" id="IPR006311">
    <property type="entry name" value="TAT_signal"/>
</dbReference>
<evidence type="ECO:0000256" key="2">
    <source>
        <dbReference type="SAM" id="SignalP"/>
    </source>
</evidence>
<dbReference type="PANTHER" id="PTHR42928:SF5">
    <property type="entry name" value="BLR1237 PROTEIN"/>
    <property type="match status" value="1"/>
</dbReference>
<evidence type="ECO:0000256" key="1">
    <source>
        <dbReference type="ARBA" id="ARBA00006987"/>
    </source>
</evidence>
<dbReference type="PROSITE" id="PS51318">
    <property type="entry name" value="TAT"/>
    <property type="match status" value="1"/>
</dbReference>
<dbReference type="InterPro" id="IPR042100">
    <property type="entry name" value="Bug_dom1"/>
</dbReference>
<evidence type="ECO:0000313" key="3">
    <source>
        <dbReference type="EMBL" id="CAA2109143.1"/>
    </source>
</evidence>
<accession>A0A679JSB5</accession>